<comment type="catalytic activity">
    <reaction evidence="4">
        <text>O-acetyl-L-serine + hydrogen sulfide = L-cysteine + acetate</text>
        <dbReference type="Rhea" id="RHEA:14829"/>
        <dbReference type="ChEBI" id="CHEBI:29919"/>
        <dbReference type="ChEBI" id="CHEBI:30089"/>
        <dbReference type="ChEBI" id="CHEBI:35235"/>
        <dbReference type="ChEBI" id="CHEBI:58340"/>
        <dbReference type="EC" id="2.5.1.47"/>
    </reaction>
</comment>
<keyword evidence="3" id="KW-0663">Pyridoxal phosphate</keyword>
<accession>A0ABZ2JX10</accession>
<keyword evidence="6" id="KW-0808">Transferase</keyword>
<dbReference type="NCBIfam" id="TIGR01136">
    <property type="entry name" value="cysKM"/>
    <property type="match status" value="1"/>
</dbReference>
<dbReference type="InterPro" id="IPR036052">
    <property type="entry name" value="TrpB-like_PALP_sf"/>
</dbReference>
<dbReference type="GO" id="GO:0004124">
    <property type="term" value="F:cysteine synthase activity"/>
    <property type="evidence" value="ECO:0007669"/>
    <property type="project" value="UniProtKB-EC"/>
</dbReference>
<evidence type="ECO:0000256" key="1">
    <source>
        <dbReference type="ARBA" id="ARBA00001933"/>
    </source>
</evidence>
<dbReference type="InterPro" id="IPR005859">
    <property type="entry name" value="CysK"/>
</dbReference>
<evidence type="ECO:0000313" key="7">
    <source>
        <dbReference type="Proteomes" id="UP001379533"/>
    </source>
</evidence>
<feature type="domain" description="Tryptophan synthase beta chain-like PALP" evidence="5">
    <location>
        <begin position="9"/>
        <end position="299"/>
    </location>
</feature>
<dbReference type="EC" id="2.5.1.47" evidence="2"/>
<dbReference type="RefSeq" id="WP_394841577.1">
    <property type="nucleotide sequence ID" value="NZ_CP089982.1"/>
</dbReference>
<organism evidence="6 7">
    <name type="scientific">Pendulispora brunnea</name>
    <dbReference type="NCBI Taxonomy" id="2905690"/>
    <lineage>
        <taxon>Bacteria</taxon>
        <taxon>Pseudomonadati</taxon>
        <taxon>Myxococcota</taxon>
        <taxon>Myxococcia</taxon>
        <taxon>Myxococcales</taxon>
        <taxon>Sorangiineae</taxon>
        <taxon>Pendulisporaceae</taxon>
        <taxon>Pendulispora</taxon>
    </lineage>
</organism>
<name>A0ABZ2JX10_9BACT</name>
<dbReference type="PANTHER" id="PTHR10314">
    <property type="entry name" value="CYSTATHIONINE BETA-SYNTHASE"/>
    <property type="match status" value="1"/>
</dbReference>
<reference evidence="6 7" key="1">
    <citation type="submission" date="2021-12" db="EMBL/GenBank/DDBJ databases">
        <title>Discovery of the Pendulisporaceae a myxobacterial family with distinct sporulation behavior and unique specialized metabolism.</title>
        <authorList>
            <person name="Garcia R."/>
            <person name="Popoff A."/>
            <person name="Bader C.D."/>
            <person name="Loehr J."/>
            <person name="Walesch S."/>
            <person name="Walt C."/>
            <person name="Boldt J."/>
            <person name="Bunk B."/>
            <person name="Haeckl F.J.F.P.J."/>
            <person name="Gunesch A.P."/>
            <person name="Birkelbach J."/>
            <person name="Nuebel U."/>
            <person name="Pietschmann T."/>
            <person name="Bach T."/>
            <person name="Mueller R."/>
        </authorList>
    </citation>
    <scope>NUCLEOTIDE SEQUENCE [LARGE SCALE GENOMIC DNA]</scope>
    <source>
        <strain evidence="6 7">MSr12523</strain>
    </source>
</reference>
<dbReference type="InterPro" id="IPR001926">
    <property type="entry name" value="TrpB-like_PALP"/>
</dbReference>
<dbReference type="InterPro" id="IPR050214">
    <property type="entry name" value="Cys_Synth/Cystath_Beta-Synth"/>
</dbReference>
<dbReference type="NCBIfam" id="TIGR01139">
    <property type="entry name" value="cysK"/>
    <property type="match status" value="1"/>
</dbReference>
<gene>
    <name evidence="6" type="primary">cysK</name>
    <name evidence="6" type="ORF">LZC95_31440</name>
</gene>
<evidence type="ECO:0000313" key="6">
    <source>
        <dbReference type="EMBL" id="WXA90956.1"/>
    </source>
</evidence>
<dbReference type="Pfam" id="PF00291">
    <property type="entry name" value="PALP"/>
    <property type="match status" value="1"/>
</dbReference>
<evidence type="ECO:0000256" key="4">
    <source>
        <dbReference type="ARBA" id="ARBA00047931"/>
    </source>
</evidence>
<dbReference type="InterPro" id="IPR005856">
    <property type="entry name" value="Cys_synth"/>
</dbReference>
<dbReference type="SUPFAM" id="SSF53686">
    <property type="entry name" value="Tryptophan synthase beta subunit-like PLP-dependent enzymes"/>
    <property type="match status" value="1"/>
</dbReference>
<dbReference type="Gene3D" id="3.40.50.1100">
    <property type="match status" value="2"/>
</dbReference>
<dbReference type="Proteomes" id="UP001379533">
    <property type="component" value="Chromosome"/>
</dbReference>
<comment type="cofactor">
    <cofactor evidence="1">
        <name>pyridoxal 5'-phosphate</name>
        <dbReference type="ChEBI" id="CHEBI:597326"/>
    </cofactor>
</comment>
<evidence type="ECO:0000256" key="3">
    <source>
        <dbReference type="ARBA" id="ARBA00022898"/>
    </source>
</evidence>
<evidence type="ECO:0000259" key="5">
    <source>
        <dbReference type="Pfam" id="PF00291"/>
    </source>
</evidence>
<dbReference type="CDD" id="cd01561">
    <property type="entry name" value="CBS_like"/>
    <property type="match status" value="1"/>
</dbReference>
<evidence type="ECO:0000256" key="2">
    <source>
        <dbReference type="ARBA" id="ARBA00012681"/>
    </source>
</evidence>
<protein>
    <recommendedName>
        <fullName evidence="2">cysteine synthase</fullName>
        <ecNumber evidence="2">2.5.1.47</ecNumber>
    </recommendedName>
</protein>
<proteinExistence type="predicted"/>
<sequence length="316" mass="33302">MSVIANDLLQLVGDTPLVRVRHLGANSPRADVWAKMEQANPAGSVKDRICLAMVEAAEAQGLLRPGGVVVEPTSGNTGIGLALVCAVKGYRCILTMPASMSLERRQLLQAYGVQIVLTPEEQQMEGAIAKAREIAESTPGAFLPQQFDNPANPAVHGRTTAREIVEAMEGLRIDAFVAGVGTGGTITGVGRVLREQFGTHAEGGPLIVAVEPEACATLSRGERGPTKIQGLAPGFVPRNYDPSVVDQVRTVADADAWSTKTDLAKREGLLVGISSGATVFAALDVARALGPHKNVVTMLFDTGERYFSLAEYFAAS</sequence>
<keyword evidence="7" id="KW-1185">Reference proteome</keyword>
<dbReference type="EMBL" id="CP089982">
    <property type="protein sequence ID" value="WXA90956.1"/>
    <property type="molecule type" value="Genomic_DNA"/>
</dbReference>